<feature type="transmembrane region" description="Helical" evidence="2">
    <location>
        <begin position="140"/>
        <end position="160"/>
    </location>
</feature>
<dbReference type="AlphaFoldDB" id="A0A4Y8D9C9"/>
<keyword evidence="4" id="KW-1185">Reference proteome</keyword>
<feature type="compositionally biased region" description="Polar residues" evidence="1">
    <location>
        <begin position="99"/>
        <end position="122"/>
    </location>
</feature>
<feature type="region of interest" description="Disordered" evidence="1">
    <location>
        <begin position="99"/>
        <end position="133"/>
    </location>
</feature>
<evidence type="ECO:0000313" key="3">
    <source>
        <dbReference type="EMBL" id="TEY75048.1"/>
    </source>
</evidence>
<evidence type="ECO:0000313" key="4">
    <source>
        <dbReference type="Proteomes" id="UP000297299"/>
    </source>
</evidence>
<evidence type="ECO:0000256" key="2">
    <source>
        <dbReference type="SAM" id="Phobius"/>
    </source>
</evidence>
<sequence>MTSSHYNSIIVLFALSIFTFTNIVQSMFSITRPQMMTGGCPSNSTETSSSHLHSYFSPSSSTTTWTSASSVHTQILPGCCFRNNGIPGSCETQTTCKLQTGTPAKSTPAPTSNPTVSATSNHSPSPSRSSGRRSMELDTFLVRSLAVWGIISTAMSYLVLGG</sequence>
<evidence type="ECO:0000256" key="1">
    <source>
        <dbReference type="SAM" id="MobiDB-lite"/>
    </source>
</evidence>
<keyword evidence="2" id="KW-1133">Transmembrane helix</keyword>
<reference evidence="3 4" key="1">
    <citation type="submission" date="2017-11" db="EMBL/GenBank/DDBJ databases">
        <title>Comparative genomics of Botrytis spp.</title>
        <authorList>
            <person name="Valero-Jimenez C.A."/>
            <person name="Tapia P."/>
            <person name="Veloso J."/>
            <person name="Silva-Moreno E."/>
            <person name="Staats M."/>
            <person name="Valdes J.H."/>
            <person name="Van Kan J.A.L."/>
        </authorList>
    </citation>
    <scope>NUCLEOTIDE SEQUENCE [LARGE SCALE GENOMIC DNA]</scope>
    <source>
        <strain evidence="3 4">MUCL2830</strain>
    </source>
</reference>
<gene>
    <name evidence="3" type="ORF">BOTCAL_0066g00250</name>
</gene>
<comment type="caution">
    <text evidence="3">The sequence shown here is derived from an EMBL/GenBank/DDBJ whole genome shotgun (WGS) entry which is preliminary data.</text>
</comment>
<dbReference type="Proteomes" id="UP000297299">
    <property type="component" value="Unassembled WGS sequence"/>
</dbReference>
<accession>A0A4Y8D9C9</accession>
<keyword evidence="2" id="KW-0812">Transmembrane</keyword>
<protein>
    <submittedName>
        <fullName evidence="3">Uncharacterized protein</fullName>
    </submittedName>
</protein>
<name>A0A4Y8D9C9_9HELO</name>
<keyword evidence="2" id="KW-0472">Membrane</keyword>
<organism evidence="3 4">
    <name type="scientific">Botryotinia calthae</name>
    <dbReference type="NCBI Taxonomy" id="38488"/>
    <lineage>
        <taxon>Eukaryota</taxon>
        <taxon>Fungi</taxon>
        <taxon>Dikarya</taxon>
        <taxon>Ascomycota</taxon>
        <taxon>Pezizomycotina</taxon>
        <taxon>Leotiomycetes</taxon>
        <taxon>Helotiales</taxon>
        <taxon>Sclerotiniaceae</taxon>
        <taxon>Botryotinia</taxon>
    </lineage>
</organism>
<dbReference type="OrthoDB" id="3561105at2759"/>
<feature type="transmembrane region" description="Helical" evidence="2">
    <location>
        <begin position="6"/>
        <end position="28"/>
    </location>
</feature>
<proteinExistence type="predicted"/>
<dbReference type="EMBL" id="PHWZ01000066">
    <property type="protein sequence ID" value="TEY75048.1"/>
    <property type="molecule type" value="Genomic_DNA"/>
</dbReference>